<name>A0A856MQI8_9CYAN</name>
<accession>A0A856MQI8</accession>
<protein>
    <submittedName>
        <fullName evidence="1">Uncharacterized protein</fullName>
    </submittedName>
</protein>
<sequence length="119" mass="14070">MSLFLVTSLIDEGMYENDFRVVEAKSKLEIAQHMLDHPHQWENYLRIAYPRNWRDQTFNVGTLWDCAQNPQMSAESFLELIDMTSVDGDSESQLRIFEVEVQQLREVNTDPFKRRTISQ</sequence>
<keyword evidence="2" id="KW-1185">Reference proteome</keyword>
<evidence type="ECO:0000313" key="1">
    <source>
        <dbReference type="EMBL" id="QDL12829.1"/>
    </source>
</evidence>
<proteinExistence type="predicted"/>
<evidence type="ECO:0000313" key="2">
    <source>
        <dbReference type="Proteomes" id="UP000503129"/>
    </source>
</evidence>
<dbReference type="RefSeq" id="WP_169264853.1">
    <property type="nucleotide sequence ID" value="NZ_CAWOXK010000003.1"/>
</dbReference>
<reference evidence="1 2" key="1">
    <citation type="submission" date="2018-06" db="EMBL/GenBank/DDBJ databases">
        <title>Comparative genomics of Brasilonema spp. strains.</title>
        <authorList>
            <person name="Alvarenga D.O."/>
            <person name="Fiore M.F."/>
            <person name="Varani A.M."/>
        </authorList>
    </citation>
    <scope>NUCLEOTIDE SEQUENCE [LARGE SCALE GENOMIC DNA]</scope>
    <source>
        <strain evidence="1 2">CENA114</strain>
        <plasmid evidence="2">pboct2</plasmid>
    </source>
</reference>
<gene>
    <name evidence="1" type="ORF">DP114_34435</name>
</gene>
<dbReference type="Proteomes" id="UP000503129">
    <property type="component" value="Plasmid pBOCT2"/>
</dbReference>
<dbReference type="EMBL" id="CP030120">
    <property type="protein sequence ID" value="QDL12829.1"/>
    <property type="molecule type" value="Genomic_DNA"/>
</dbReference>
<dbReference type="AlphaFoldDB" id="A0A856MQI8"/>
<keyword evidence="1" id="KW-0614">Plasmid</keyword>
<geneLocation type="plasmid" evidence="2">
    <name>pboct2</name>
</geneLocation>
<organism evidence="1 2">
    <name type="scientific">Brasilonema sennae CENA114</name>
    <dbReference type="NCBI Taxonomy" id="415709"/>
    <lineage>
        <taxon>Bacteria</taxon>
        <taxon>Bacillati</taxon>
        <taxon>Cyanobacteriota</taxon>
        <taxon>Cyanophyceae</taxon>
        <taxon>Nostocales</taxon>
        <taxon>Scytonemataceae</taxon>
        <taxon>Brasilonema</taxon>
        <taxon>Bromeliae group (in: Brasilonema)</taxon>
    </lineage>
</organism>
<dbReference type="KEGG" id="bsen:DP114_34435"/>